<dbReference type="AlphaFoldDB" id="A0AAD7RRP3"/>
<dbReference type="Proteomes" id="UP001221898">
    <property type="component" value="Unassembled WGS sequence"/>
</dbReference>
<name>A0AAD7RRP3_9TELE</name>
<dbReference type="EMBL" id="JAINUG010000188">
    <property type="protein sequence ID" value="KAJ8388955.1"/>
    <property type="molecule type" value="Genomic_DNA"/>
</dbReference>
<sequence>MLARWPGDRPGTGGRDLQAPVTRPLPLIPYRHSEVCSELAERSHSRTPPHSYSSLCECCSVNTSLNAASFSKATP</sequence>
<feature type="region of interest" description="Disordered" evidence="1">
    <location>
        <begin position="1"/>
        <end position="23"/>
    </location>
</feature>
<gene>
    <name evidence="2" type="ORF">AAFF_G00125160</name>
</gene>
<evidence type="ECO:0000313" key="2">
    <source>
        <dbReference type="EMBL" id="KAJ8388955.1"/>
    </source>
</evidence>
<keyword evidence="3" id="KW-1185">Reference proteome</keyword>
<reference evidence="2" key="1">
    <citation type="journal article" date="2023" name="Science">
        <title>Genome structures resolve the early diversification of teleost fishes.</title>
        <authorList>
            <person name="Parey E."/>
            <person name="Louis A."/>
            <person name="Montfort J."/>
            <person name="Bouchez O."/>
            <person name="Roques C."/>
            <person name="Iampietro C."/>
            <person name="Lluch J."/>
            <person name="Castinel A."/>
            <person name="Donnadieu C."/>
            <person name="Desvignes T."/>
            <person name="Floi Bucao C."/>
            <person name="Jouanno E."/>
            <person name="Wen M."/>
            <person name="Mejri S."/>
            <person name="Dirks R."/>
            <person name="Jansen H."/>
            <person name="Henkel C."/>
            <person name="Chen W.J."/>
            <person name="Zahm M."/>
            <person name="Cabau C."/>
            <person name="Klopp C."/>
            <person name="Thompson A.W."/>
            <person name="Robinson-Rechavi M."/>
            <person name="Braasch I."/>
            <person name="Lecointre G."/>
            <person name="Bobe J."/>
            <person name="Postlethwait J.H."/>
            <person name="Berthelot C."/>
            <person name="Roest Crollius H."/>
            <person name="Guiguen Y."/>
        </authorList>
    </citation>
    <scope>NUCLEOTIDE SEQUENCE</scope>
    <source>
        <strain evidence="2">NC1722</strain>
    </source>
</reference>
<comment type="caution">
    <text evidence="2">The sequence shown here is derived from an EMBL/GenBank/DDBJ whole genome shotgun (WGS) entry which is preliminary data.</text>
</comment>
<organism evidence="2 3">
    <name type="scientific">Aldrovandia affinis</name>
    <dbReference type="NCBI Taxonomy" id="143900"/>
    <lineage>
        <taxon>Eukaryota</taxon>
        <taxon>Metazoa</taxon>
        <taxon>Chordata</taxon>
        <taxon>Craniata</taxon>
        <taxon>Vertebrata</taxon>
        <taxon>Euteleostomi</taxon>
        <taxon>Actinopterygii</taxon>
        <taxon>Neopterygii</taxon>
        <taxon>Teleostei</taxon>
        <taxon>Notacanthiformes</taxon>
        <taxon>Halosauridae</taxon>
        <taxon>Aldrovandia</taxon>
    </lineage>
</organism>
<evidence type="ECO:0000256" key="1">
    <source>
        <dbReference type="SAM" id="MobiDB-lite"/>
    </source>
</evidence>
<protein>
    <submittedName>
        <fullName evidence="2">Uncharacterized protein</fullName>
    </submittedName>
</protein>
<evidence type="ECO:0000313" key="3">
    <source>
        <dbReference type="Proteomes" id="UP001221898"/>
    </source>
</evidence>
<proteinExistence type="predicted"/>
<accession>A0AAD7RRP3</accession>